<dbReference type="Gene3D" id="3.40.1730.10">
    <property type="entry name" value="pa0076 domain"/>
    <property type="match status" value="1"/>
</dbReference>
<name>A0A8J6IUY9_9ALTE</name>
<dbReference type="Pfam" id="PF09867">
    <property type="entry name" value="TagF_N"/>
    <property type="match status" value="1"/>
</dbReference>
<protein>
    <submittedName>
        <fullName evidence="1">Type VI secretion system-associated protein TagF</fullName>
    </submittedName>
</protein>
<reference evidence="1" key="2">
    <citation type="submission" date="2020-08" db="EMBL/GenBank/DDBJ databases">
        <authorList>
            <person name="Lai Q."/>
        </authorList>
    </citation>
    <scope>NUCLEOTIDE SEQUENCE</scope>
    <source>
        <strain evidence="1">S27-2</strain>
    </source>
</reference>
<comment type="caution">
    <text evidence="1">The sequence shown here is derived from an EMBL/GenBank/DDBJ whole genome shotgun (WGS) entry which is preliminary data.</text>
</comment>
<dbReference type="RefSeq" id="WP_186507211.1">
    <property type="nucleotide sequence ID" value="NZ_JACNEP010000009.1"/>
</dbReference>
<dbReference type="AlphaFoldDB" id="A0A8J6IUY9"/>
<reference evidence="1" key="1">
    <citation type="journal article" date="2018" name="Int. J. Syst. Evol. Microbiol.">
        <title>Neptunicella marina gen. nov., sp. nov., isolated from surface seawater.</title>
        <authorList>
            <person name="Liu X."/>
            <person name="Lai Q."/>
            <person name="Du Y."/>
            <person name="Zhang X."/>
            <person name="Liu Z."/>
            <person name="Sun F."/>
            <person name="Shao Z."/>
        </authorList>
    </citation>
    <scope>NUCLEOTIDE SEQUENCE</scope>
    <source>
        <strain evidence="1">S27-2</strain>
    </source>
</reference>
<proteinExistence type="predicted"/>
<dbReference type="InterPro" id="IPR038225">
    <property type="entry name" value="TagF_sf"/>
</dbReference>
<organism evidence="1 2">
    <name type="scientific">Neptunicella marina</name>
    <dbReference type="NCBI Taxonomy" id="2125989"/>
    <lineage>
        <taxon>Bacteria</taxon>
        <taxon>Pseudomonadati</taxon>
        <taxon>Pseudomonadota</taxon>
        <taxon>Gammaproteobacteria</taxon>
        <taxon>Alteromonadales</taxon>
        <taxon>Alteromonadaceae</taxon>
        <taxon>Neptunicella</taxon>
    </lineage>
</organism>
<dbReference type="PIRSF" id="PIRSF029287">
    <property type="entry name" value="UCP029287"/>
    <property type="match status" value="1"/>
</dbReference>
<gene>
    <name evidence="1" type="primary">tagF</name>
    <name evidence="1" type="ORF">H8B19_12410</name>
</gene>
<accession>A0A8J6IUY9</accession>
<evidence type="ECO:0000313" key="2">
    <source>
        <dbReference type="Proteomes" id="UP000601768"/>
    </source>
</evidence>
<dbReference type="NCBIfam" id="TIGR03373">
    <property type="entry name" value="VI_minor_4"/>
    <property type="match status" value="1"/>
</dbReference>
<dbReference type="Proteomes" id="UP000601768">
    <property type="component" value="Unassembled WGS sequence"/>
</dbReference>
<dbReference type="InterPro" id="IPR017748">
    <property type="entry name" value="TagF"/>
</dbReference>
<keyword evidence="2" id="KW-1185">Reference proteome</keyword>
<sequence>MSCGFYGKLPDKGDFISRRLPHPLINKWDSWLQSAMDSSRISLAEQWLNQYLVSPIWRFCISPDIVSDNAFCGVMLPSVDSVGRHFPLMLGMEFAPETQLLHFATSADNWFEQLEDLALSTLSPDTTLEQFDQQLQQVPSPQIENAKLLPAKEHRIGWQHNGIASKALLDAGYALAAQEVIQNKLTHPTHWWTAGTETISPTFISFQGMPVIGDYHAMLNGEWL</sequence>
<dbReference type="EMBL" id="JACNEP010000009">
    <property type="protein sequence ID" value="MBC3766684.1"/>
    <property type="molecule type" value="Genomic_DNA"/>
</dbReference>
<evidence type="ECO:0000313" key="1">
    <source>
        <dbReference type="EMBL" id="MBC3766684.1"/>
    </source>
</evidence>